<evidence type="ECO:0000259" key="3">
    <source>
        <dbReference type="PROSITE" id="PS50977"/>
    </source>
</evidence>
<dbReference type="AlphaFoldDB" id="A0A1B8SDS9"/>
<dbReference type="InterPro" id="IPR050109">
    <property type="entry name" value="HTH-type_TetR-like_transc_reg"/>
</dbReference>
<dbReference type="OrthoDB" id="3767959at2"/>
<feature type="domain" description="HTH tetR-type" evidence="3">
    <location>
        <begin position="14"/>
        <end position="74"/>
    </location>
</feature>
<evidence type="ECO:0000313" key="4">
    <source>
        <dbReference type="EMBL" id="OBY30898.1"/>
    </source>
</evidence>
<reference evidence="4 5" key="1">
    <citation type="submission" date="2015-06" db="EMBL/GenBank/DDBJ databases">
        <title>Genome sequence of Mycobacterium kumamotonense strain Roo.</title>
        <authorList>
            <person name="Greninger A.L."/>
            <person name="Cunningham G."/>
            <person name="Miller S."/>
        </authorList>
    </citation>
    <scope>NUCLEOTIDE SEQUENCE [LARGE SCALE GENOMIC DNA]</scope>
    <source>
        <strain evidence="4 5">Roo</strain>
    </source>
</reference>
<dbReference type="InterPro" id="IPR001647">
    <property type="entry name" value="HTH_TetR"/>
</dbReference>
<dbReference type="InterPro" id="IPR009057">
    <property type="entry name" value="Homeodomain-like_sf"/>
</dbReference>
<dbReference type="GO" id="GO:0003700">
    <property type="term" value="F:DNA-binding transcription factor activity"/>
    <property type="evidence" value="ECO:0007669"/>
    <property type="project" value="TreeGrafter"/>
</dbReference>
<dbReference type="STRING" id="354243.BST28_16900"/>
<gene>
    <name evidence="4" type="ORF">ACT18_14965</name>
</gene>
<dbReference type="PATRIC" id="fig|354243.3.peg.3094"/>
<dbReference type="PROSITE" id="PS50977">
    <property type="entry name" value="HTH_TETR_2"/>
    <property type="match status" value="1"/>
</dbReference>
<organism evidence="4 5">
    <name type="scientific">Mycolicibacter kumamotonensis</name>
    <dbReference type="NCBI Taxonomy" id="354243"/>
    <lineage>
        <taxon>Bacteria</taxon>
        <taxon>Bacillati</taxon>
        <taxon>Actinomycetota</taxon>
        <taxon>Actinomycetes</taxon>
        <taxon>Mycobacteriales</taxon>
        <taxon>Mycobacteriaceae</taxon>
        <taxon>Mycolicibacter</taxon>
    </lineage>
</organism>
<dbReference type="Pfam" id="PF00440">
    <property type="entry name" value="TetR_N"/>
    <property type="match status" value="1"/>
</dbReference>
<dbReference type="EMBL" id="LFOE01000023">
    <property type="protein sequence ID" value="OBY30898.1"/>
    <property type="molecule type" value="Genomic_DNA"/>
</dbReference>
<comment type="caution">
    <text evidence="4">The sequence shown here is derived from an EMBL/GenBank/DDBJ whole genome shotgun (WGS) entry which is preliminary data.</text>
</comment>
<feature type="DNA-binding region" description="H-T-H motif" evidence="2">
    <location>
        <begin position="37"/>
        <end position="56"/>
    </location>
</feature>
<sequence length="213" mass="22647">MANHRSGTKGVPREVRETAILDAAGEEFERRGYAGAVVGSIAARVNVSKTLVLSYFGSKEGVYIACVRRAGRSLIDAIGGAMTAPGTVESGERSETPVSVVSGTRVLAAIFECLARRPSDWPVIYDRTVPAGPARDAAREQRRALRQQAAEGVASALAGLGVTDPQDLSAITLVWENVVSALVAWWRQNPGESAADMTARSQRIFAAIHRLSS</sequence>
<evidence type="ECO:0000256" key="2">
    <source>
        <dbReference type="PROSITE-ProRule" id="PRU00335"/>
    </source>
</evidence>
<dbReference type="Gene3D" id="1.10.357.10">
    <property type="entry name" value="Tetracycline Repressor, domain 2"/>
    <property type="match status" value="1"/>
</dbReference>
<dbReference type="GO" id="GO:0000976">
    <property type="term" value="F:transcription cis-regulatory region binding"/>
    <property type="evidence" value="ECO:0007669"/>
    <property type="project" value="TreeGrafter"/>
</dbReference>
<dbReference type="PANTHER" id="PTHR30055:SF158">
    <property type="entry name" value="POSSIBLE TRANSCRIPTIONAL REGULATORY PROTEIN (PROBABLY TETR-FAMILY)"/>
    <property type="match status" value="1"/>
</dbReference>
<dbReference type="RefSeq" id="WP_065288635.1">
    <property type="nucleotide sequence ID" value="NZ_LFOE01000023.1"/>
</dbReference>
<keyword evidence="5" id="KW-1185">Reference proteome</keyword>
<evidence type="ECO:0000256" key="1">
    <source>
        <dbReference type="ARBA" id="ARBA00023125"/>
    </source>
</evidence>
<evidence type="ECO:0000313" key="5">
    <source>
        <dbReference type="Proteomes" id="UP000092668"/>
    </source>
</evidence>
<dbReference type="Proteomes" id="UP000092668">
    <property type="component" value="Unassembled WGS sequence"/>
</dbReference>
<protein>
    <submittedName>
        <fullName evidence="4">TetR family transcriptional regulator</fullName>
    </submittedName>
</protein>
<keyword evidence="1 2" id="KW-0238">DNA-binding</keyword>
<dbReference type="PANTHER" id="PTHR30055">
    <property type="entry name" value="HTH-TYPE TRANSCRIPTIONAL REGULATOR RUTR"/>
    <property type="match status" value="1"/>
</dbReference>
<accession>A0A1B8SDS9</accession>
<name>A0A1B8SDS9_9MYCO</name>
<proteinExistence type="predicted"/>
<dbReference type="PRINTS" id="PR00455">
    <property type="entry name" value="HTHTETR"/>
</dbReference>
<dbReference type="SUPFAM" id="SSF46689">
    <property type="entry name" value="Homeodomain-like"/>
    <property type="match status" value="1"/>
</dbReference>